<comment type="caution">
    <text evidence="2">The sequence shown here is derived from an EMBL/GenBank/DDBJ whole genome shotgun (WGS) entry which is preliminary data.</text>
</comment>
<keyword evidence="3" id="KW-1185">Reference proteome</keyword>
<evidence type="ECO:0000313" key="2">
    <source>
        <dbReference type="EMBL" id="TXC68842.1"/>
    </source>
</evidence>
<keyword evidence="1" id="KW-0812">Transmembrane</keyword>
<dbReference type="OrthoDB" id="9794709at2"/>
<reference evidence="2 3" key="1">
    <citation type="submission" date="2019-08" db="EMBL/GenBank/DDBJ databases">
        <title>Sphingorhabdus soil sp. nov., isolated from arctic soil.</title>
        <authorList>
            <person name="Liu Y."/>
        </authorList>
    </citation>
    <scope>NUCLEOTIDE SEQUENCE [LARGE SCALE GENOMIC DNA]</scope>
    <source>
        <strain evidence="2 3">D-2Q-5-6</strain>
    </source>
</reference>
<dbReference type="AlphaFoldDB" id="A0A5C6U7J0"/>
<name>A0A5C6U7J0_9SPHN</name>
<feature type="transmembrane region" description="Helical" evidence="1">
    <location>
        <begin position="103"/>
        <end position="124"/>
    </location>
</feature>
<dbReference type="InterPro" id="IPR007136">
    <property type="entry name" value="DUF347"/>
</dbReference>
<protein>
    <submittedName>
        <fullName evidence="2">Uncharacterized protein</fullName>
    </submittedName>
</protein>
<keyword evidence="1" id="KW-1133">Transmembrane helix</keyword>
<accession>A0A5C6U7J0</accession>
<feature type="transmembrane region" description="Helical" evidence="1">
    <location>
        <begin position="79"/>
        <end position="96"/>
    </location>
</feature>
<feature type="transmembrane region" description="Helical" evidence="1">
    <location>
        <begin position="56"/>
        <end position="73"/>
    </location>
</feature>
<dbReference type="Pfam" id="PF03988">
    <property type="entry name" value="DUF347"/>
    <property type="match status" value="2"/>
</dbReference>
<gene>
    <name evidence="2" type="ORF">FSZ31_07690</name>
</gene>
<organism evidence="2 3">
    <name type="scientific">Flavisphingopyxis soli</name>
    <dbReference type="NCBI Taxonomy" id="2601267"/>
    <lineage>
        <taxon>Bacteria</taxon>
        <taxon>Pseudomonadati</taxon>
        <taxon>Pseudomonadota</taxon>
        <taxon>Alphaproteobacteria</taxon>
        <taxon>Sphingomonadales</taxon>
        <taxon>Sphingopyxidaceae</taxon>
        <taxon>Flavisphingopyxis</taxon>
    </lineage>
</organism>
<proteinExistence type="predicted"/>
<keyword evidence="1" id="KW-0472">Membrane</keyword>
<sequence>MDPTHTDRTPASIITASKVPLVTLYFWIIKILATTVGETGADYLNFNMHLGLGKTSWIMAGALVIALLIQFAAARYVPWKYWLAVVFLSVFGTLITDNLSDNYGVPLIVTTIAFTIVLIATFAAW</sequence>
<evidence type="ECO:0000313" key="3">
    <source>
        <dbReference type="Proteomes" id="UP000321129"/>
    </source>
</evidence>
<dbReference type="Proteomes" id="UP000321129">
    <property type="component" value="Unassembled WGS sequence"/>
</dbReference>
<dbReference type="EMBL" id="VOPY01000002">
    <property type="protein sequence ID" value="TXC68842.1"/>
    <property type="molecule type" value="Genomic_DNA"/>
</dbReference>
<evidence type="ECO:0000256" key="1">
    <source>
        <dbReference type="SAM" id="Phobius"/>
    </source>
</evidence>